<evidence type="ECO:0000313" key="3">
    <source>
        <dbReference type="Proteomes" id="UP001161422"/>
    </source>
</evidence>
<dbReference type="RefSeq" id="WP_095504870.1">
    <property type="nucleotide sequence ID" value="NZ_BSNC01000006.1"/>
</dbReference>
<reference evidence="2" key="2">
    <citation type="submission" date="2023-01" db="EMBL/GenBank/DDBJ databases">
        <title>Draft genome sequence of Paraferrimonas sedimenticola strain NBRC 101628.</title>
        <authorList>
            <person name="Sun Q."/>
            <person name="Mori K."/>
        </authorList>
    </citation>
    <scope>NUCLEOTIDE SEQUENCE</scope>
    <source>
        <strain evidence="2">NBRC 101628</strain>
    </source>
</reference>
<dbReference type="EMBL" id="BSNC01000006">
    <property type="protein sequence ID" value="GLP97275.1"/>
    <property type="molecule type" value="Genomic_DNA"/>
</dbReference>
<evidence type="ECO:0000256" key="1">
    <source>
        <dbReference type="SAM" id="SignalP"/>
    </source>
</evidence>
<organism evidence="2 3">
    <name type="scientific">Paraferrimonas sedimenticola</name>
    <dbReference type="NCBI Taxonomy" id="375674"/>
    <lineage>
        <taxon>Bacteria</taxon>
        <taxon>Pseudomonadati</taxon>
        <taxon>Pseudomonadota</taxon>
        <taxon>Gammaproteobacteria</taxon>
        <taxon>Alteromonadales</taxon>
        <taxon>Ferrimonadaceae</taxon>
        <taxon>Paraferrimonas</taxon>
    </lineage>
</organism>
<name>A0AA37RXY8_9GAMM</name>
<feature type="chain" id="PRO_5041248067" evidence="1">
    <location>
        <begin position="23"/>
        <end position="95"/>
    </location>
</feature>
<proteinExistence type="predicted"/>
<gene>
    <name evidence="2" type="ORF">GCM10007895_25820</name>
</gene>
<accession>A0AA37RXY8</accession>
<comment type="caution">
    <text evidence="2">The sequence shown here is derived from an EMBL/GenBank/DDBJ whole genome shotgun (WGS) entry which is preliminary data.</text>
</comment>
<feature type="signal peptide" evidence="1">
    <location>
        <begin position="1"/>
        <end position="22"/>
    </location>
</feature>
<sequence length="95" mass="10682">MVNKLQQIGLALLLSLSFLVQAQSAIAHQHDLDDWHPVVERCESCCHKAHIDHLDITPTDEFVSSQIVTDFFQSKFAFRDSAFESFTAIRAPPVA</sequence>
<keyword evidence="1" id="KW-0732">Signal</keyword>
<reference evidence="2" key="1">
    <citation type="journal article" date="2014" name="Int. J. Syst. Evol. Microbiol.">
        <title>Complete genome sequence of Corynebacterium casei LMG S-19264T (=DSM 44701T), isolated from a smear-ripened cheese.</title>
        <authorList>
            <consortium name="US DOE Joint Genome Institute (JGI-PGF)"/>
            <person name="Walter F."/>
            <person name="Albersmeier A."/>
            <person name="Kalinowski J."/>
            <person name="Ruckert C."/>
        </authorList>
    </citation>
    <scope>NUCLEOTIDE SEQUENCE</scope>
    <source>
        <strain evidence="2">NBRC 101628</strain>
    </source>
</reference>
<dbReference type="AlphaFoldDB" id="A0AA37RXY8"/>
<evidence type="ECO:0000313" key="2">
    <source>
        <dbReference type="EMBL" id="GLP97275.1"/>
    </source>
</evidence>
<dbReference type="Proteomes" id="UP001161422">
    <property type="component" value="Unassembled WGS sequence"/>
</dbReference>
<keyword evidence="3" id="KW-1185">Reference proteome</keyword>
<protein>
    <submittedName>
        <fullName evidence="2">Uncharacterized protein</fullName>
    </submittedName>
</protein>